<accession>A0ABQ5CWQ7</accession>
<evidence type="ECO:0000256" key="1">
    <source>
        <dbReference type="SAM" id="SignalP"/>
    </source>
</evidence>
<reference evidence="2" key="2">
    <citation type="submission" date="2022-01" db="EMBL/GenBank/DDBJ databases">
        <authorList>
            <person name="Yamashiro T."/>
            <person name="Shiraishi A."/>
            <person name="Satake H."/>
            <person name="Nakayama K."/>
        </authorList>
    </citation>
    <scope>NUCLEOTIDE SEQUENCE</scope>
</reference>
<dbReference type="Proteomes" id="UP001151760">
    <property type="component" value="Unassembled WGS sequence"/>
</dbReference>
<evidence type="ECO:0008006" key="4">
    <source>
        <dbReference type="Google" id="ProtNLM"/>
    </source>
</evidence>
<evidence type="ECO:0000313" key="2">
    <source>
        <dbReference type="EMBL" id="GJT31148.1"/>
    </source>
</evidence>
<gene>
    <name evidence="2" type="ORF">Tco_0911423</name>
</gene>
<feature type="chain" id="PRO_5046299876" description="Secreted protein" evidence="1">
    <location>
        <begin position="20"/>
        <end position="84"/>
    </location>
</feature>
<dbReference type="EMBL" id="BQNB010014682">
    <property type="protein sequence ID" value="GJT31148.1"/>
    <property type="molecule type" value="Genomic_DNA"/>
</dbReference>
<protein>
    <recommendedName>
        <fullName evidence="4">Secreted protein</fullName>
    </recommendedName>
</protein>
<sequence>MGWGIWWLWCCCRLRMAMRSDVWWGEGCGGRWCRGWFRWGWRGDDDDNDGGGGGVGCGGEEGSGVAVGWTPWLVRGVEGQRIGS</sequence>
<keyword evidence="3" id="KW-1185">Reference proteome</keyword>
<feature type="signal peptide" evidence="1">
    <location>
        <begin position="1"/>
        <end position="19"/>
    </location>
</feature>
<reference evidence="2" key="1">
    <citation type="journal article" date="2022" name="Int. J. Mol. Sci.">
        <title>Draft Genome of Tanacetum Coccineum: Genomic Comparison of Closely Related Tanacetum-Family Plants.</title>
        <authorList>
            <person name="Yamashiro T."/>
            <person name="Shiraishi A."/>
            <person name="Nakayama K."/>
            <person name="Satake H."/>
        </authorList>
    </citation>
    <scope>NUCLEOTIDE SEQUENCE</scope>
</reference>
<proteinExistence type="predicted"/>
<keyword evidence="1" id="KW-0732">Signal</keyword>
<evidence type="ECO:0000313" key="3">
    <source>
        <dbReference type="Proteomes" id="UP001151760"/>
    </source>
</evidence>
<name>A0ABQ5CWQ7_9ASTR</name>
<organism evidence="2 3">
    <name type="scientific">Tanacetum coccineum</name>
    <dbReference type="NCBI Taxonomy" id="301880"/>
    <lineage>
        <taxon>Eukaryota</taxon>
        <taxon>Viridiplantae</taxon>
        <taxon>Streptophyta</taxon>
        <taxon>Embryophyta</taxon>
        <taxon>Tracheophyta</taxon>
        <taxon>Spermatophyta</taxon>
        <taxon>Magnoliopsida</taxon>
        <taxon>eudicotyledons</taxon>
        <taxon>Gunneridae</taxon>
        <taxon>Pentapetalae</taxon>
        <taxon>asterids</taxon>
        <taxon>campanulids</taxon>
        <taxon>Asterales</taxon>
        <taxon>Asteraceae</taxon>
        <taxon>Asteroideae</taxon>
        <taxon>Anthemideae</taxon>
        <taxon>Anthemidinae</taxon>
        <taxon>Tanacetum</taxon>
    </lineage>
</organism>
<comment type="caution">
    <text evidence="2">The sequence shown here is derived from an EMBL/GenBank/DDBJ whole genome shotgun (WGS) entry which is preliminary data.</text>
</comment>